<evidence type="ECO:0000313" key="3">
    <source>
        <dbReference type="Proteomes" id="UP000886885"/>
    </source>
</evidence>
<accession>A0A8X8D5H7</accession>
<protein>
    <submittedName>
        <fullName evidence="2">Uncharacterized protein</fullName>
    </submittedName>
</protein>
<name>A0A8X8D5H7_POPTO</name>
<comment type="caution">
    <text evidence="2">The sequence shown here is derived from an EMBL/GenBank/DDBJ whole genome shotgun (WGS) entry which is preliminary data.</text>
</comment>
<dbReference type="EMBL" id="JAAWWB010000002">
    <property type="protein sequence ID" value="KAG6788181.1"/>
    <property type="molecule type" value="Genomic_DNA"/>
</dbReference>
<reference evidence="2" key="1">
    <citation type="journal article" date="2020" name="bioRxiv">
        <title>Hybrid origin of Populus tomentosa Carr. identified through genome sequencing and phylogenomic analysis.</title>
        <authorList>
            <person name="An X."/>
            <person name="Gao K."/>
            <person name="Chen Z."/>
            <person name="Li J."/>
            <person name="Yang X."/>
            <person name="Yang X."/>
            <person name="Zhou J."/>
            <person name="Guo T."/>
            <person name="Zhao T."/>
            <person name="Huang S."/>
            <person name="Miao D."/>
            <person name="Khan W.U."/>
            <person name="Rao P."/>
            <person name="Ye M."/>
            <person name="Lei B."/>
            <person name="Liao W."/>
            <person name="Wang J."/>
            <person name="Ji L."/>
            <person name="Li Y."/>
            <person name="Guo B."/>
            <person name="Mustafa N.S."/>
            <person name="Li S."/>
            <person name="Yun Q."/>
            <person name="Keller S.R."/>
            <person name="Mao J."/>
            <person name="Zhang R."/>
            <person name="Strauss S.H."/>
        </authorList>
    </citation>
    <scope>NUCLEOTIDE SEQUENCE</scope>
    <source>
        <strain evidence="2">GM15</strain>
        <tissue evidence="2">Leaf</tissue>
    </source>
</reference>
<sequence length="141" mass="15745">MGFETEIVQFHSLLEFEMSASDNSCSSSLYSYSKQCMFSVVSLSSGRHFAGQMILTFQESLRPCPKFASPAGCWSFIRKHEIHPRDDSLISFSLLDAYTPLTAVRLPARASNSRQALGGHYNTHQPEAREAEGASRMSWNS</sequence>
<keyword evidence="3" id="KW-1185">Reference proteome</keyword>
<dbReference type="Proteomes" id="UP000886885">
    <property type="component" value="Chromosome 1D"/>
</dbReference>
<evidence type="ECO:0000256" key="1">
    <source>
        <dbReference type="SAM" id="MobiDB-lite"/>
    </source>
</evidence>
<proteinExistence type="predicted"/>
<gene>
    <name evidence="2" type="ORF">POTOM_004236</name>
</gene>
<evidence type="ECO:0000313" key="2">
    <source>
        <dbReference type="EMBL" id="KAG6788181.1"/>
    </source>
</evidence>
<organism evidence="2 3">
    <name type="scientific">Populus tomentosa</name>
    <name type="common">Chinese white poplar</name>
    <dbReference type="NCBI Taxonomy" id="118781"/>
    <lineage>
        <taxon>Eukaryota</taxon>
        <taxon>Viridiplantae</taxon>
        <taxon>Streptophyta</taxon>
        <taxon>Embryophyta</taxon>
        <taxon>Tracheophyta</taxon>
        <taxon>Spermatophyta</taxon>
        <taxon>Magnoliopsida</taxon>
        <taxon>eudicotyledons</taxon>
        <taxon>Gunneridae</taxon>
        <taxon>Pentapetalae</taxon>
        <taxon>rosids</taxon>
        <taxon>fabids</taxon>
        <taxon>Malpighiales</taxon>
        <taxon>Salicaceae</taxon>
        <taxon>Saliceae</taxon>
        <taxon>Populus</taxon>
    </lineage>
</organism>
<feature type="region of interest" description="Disordered" evidence="1">
    <location>
        <begin position="115"/>
        <end position="141"/>
    </location>
</feature>
<dbReference type="AlphaFoldDB" id="A0A8X8D5H7"/>